<evidence type="ECO:0000256" key="4">
    <source>
        <dbReference type="ARBA" id="ARBA00022989"/>
    </source>
</evidence>
<organism evidence="7 8">
    <name type="scientific">Methylocystis parvus</name>
    <dbReference type="NCBI Taxonomy" id="134"/>
    <lineage>
        <taxon>Bacteria</taxon>
        <taxon>Pseudomonadati</taxon>
        <taxon>Pseudomonadota</taxon>
        <taxon>Alphaproteobacteria</taxon>
        <taxon>Hyphomicrobiales</taxon>
        <taxon>Methylocystaceae</taxon>
        <taxon>Methylocystis</taxon>
    </lineage>
</organism>
<dbReference type="Proteomes" id="UP000422569">
    <property type="component" value="Plasmid unnamed2"/>
</dbReference>
<name>A0A6B8MFT5_9HYPH</name>
<evidence type="ECO:0000256" key="6">
    <source>
        <dbReference type="SAM" id="Phobius"/>
    </source>
</evidence>
<comment type="subcellular location">
    <subcellularLocation>
        <location evidence="1">Membrane</location>
        <topology evidence="1">Multi-pass membrane protein</topology>
    </subcellularLocation>
</comment>
<reference evidence="7 8" key="1">
    <citation type="submission" date="2019-09" db="EMBL/GenBank/DDBJ databases">
        <title>Isolation and complete genome sequencing of Methylocystis species.</title>
        <authorList>
            <person name="Rumah B.L."/>
            <person name="Stead C.E."/>
            <person name="Stevens B.C."/>
            <person name="Minton N.P."/>
            <person name="Grosse-Honebrink A."/>
            <person name="Zhang Y."/>
        </authorList>
    </citation>
    <scope>NUCLEOTIDE SEQUENCE [LARGE SCALE GENOMIC DNA]</scope>
    <source>
        <strain evidence="7 8">BRCS2</strain>
        <plasmid evidence="7 8">unnamed2</plasmid>
    </source>
</reference>
<sequence length="327" mass="34609">MAIAVFDEFLKEFEQPITQFVSNSVQNLTSYVDAPLRVAVMLYVAIYGIAVMRGAIQEPILDFAWRTIRIVTVILLATNAASYQQYVAGLFFDSLPKEISNVIAGSGLDMKSGQPFDQLLTKGIAVAQQIYDQAGLTDIVPALVAAILLVFTAVSGFLQFAIMLYAKVGLALVLALGPIFIALMLFEATRTFGEAWTRQLANFVILHVLVVALIGLMLTTVGHFVDKYGANATTSGQLIVGAVAISAVLGLAAYIALQLPEIAGALAGGGASLAAHMLNRWMAATATTATMGATIGAYAGAHIAATRTVRALRGRRTGGSIRRVPTE</sequence>
<proteinExistence type="inferred from homology"/>
<evidence type="ECO:0000313" key="8">
    <source>
        <dbReference type="Proteomes" id="UP000422569"/>
    </source>
</evidence>
<gene>
    <name evidence="7" type="ORF">F7D14_20885</name>
</gene>
<evidence type="ECO:0000313" key="7">
    <source>
        <dbReference type="EMBL" id="QGN00044.1"/>
    </source>
</evidence>
<accession>A0A6B8MFT5</accession>
<dbReference type="KEGG" id="mpar:F7D14_20885"/>
<feature type="transmembrane region" description="Helical" evidence="6">
    <location>
        <begin position="36"/>
        <end position="56"/>
    </location>
</feature>
<dbReference type="EMBL" id="CP044333">
    <property type="protein sequence ID" value="QGN00044.1"/>
    <property type="molecule type" value="Genomic_DNA"/>
</dbReference>
<comment type="similarity">
    <text evidence="2">Belongs to the TrbL/VirB6 family.</text>
</comment>
<feature type="transmembrane region" description="Helical" evidence="6">
    <location>
        <begin position="168"/>
        <end position="188"/>
    </location>
</feature>
<feature type="transmembrane region" description="Helical" evidence="6">
    <location>
        <begin position="237"/>
        <end position="257"/>
    </location>
</feature>
<evidence type="ECO:0000256" key="3">
    <source>
        <dbReference type="ARBA" id="ARBA00022692"/>
    </source>
</evidence>
<evidence type="ECO:0000256" key="5">
    <source>
        <dbReference type="ARBA" id="ARBA00023136"/>
    </source>
</evidence>
<keyword evidence="5 6" id="KW-0472">Membrane</keyword>
<evidence type="ECO:0000256" key="1">
    <source>
        <dbReference type="ARBA" id="ARBA00004141"/>
    </source>
</evidence>
<feature type="transmembrane region" description="Helical" evidence="6">
    <location>
        <begin position="139"/>
        <end position="162"/>
    </location>
</feature>
<keyword evidence="8" id="KW-1185">Reference proteome</keyword>
<feature type="transmembrane region" description="Helical" evidence="6">
    <location>
        <begin position="200"/>
        <end position="225"/>
    </location>
</feature>
<dbReference type="RefSeq" id="WP_016921256.1">
    <property type="nucleotide sequence ID" value="NZ_CP044333.1"/>
</dbReference>
<geneLocation type="plasmid" evidence="7">
    <name>unnamed2</name>
</geneLocation>
<dbReference type="AlphaFoldDB" id="A0A6B8MFT5"/>
<dbReference type="GO" id="GO:0030255">
    <property type="term" value="P:protein secretion by the type IV secretion system"/>
    <property type="evidence" value="ECO:0007669"/>
    <property type="project" value="InterPro"/>
</dbReference>
<keyword evidence="3 6" id="KW-0812">Transmembrane</keyword>
<dbReference type="InterPro" id="IPR007688">
    <property type="entry name" value="Conjugal_tfr_TrbL/VirB6"/>
</dbReference>
<protein>
    <submittedName>
        <fullName evidence="7">Type IV secretion system protein</fullName>
    </submittedName>
</protein>
<dbReference type="Pfam" id="PF04610">
    <property type="entry name" value="TrbL"/>
    <property type="match status" value="1"/>
</dbReference>
<dbReference type="GO" id="GO:0016020">
    <property type="term" value="C:membrane"/>
    <property type="evidence" value="ECO:0007669"/>
    <property type="project" value="UniProtKB-SubCell"/>
</dbReference>
<evidence type="ECO:0000256" key="2">
    <source>
        <dbReference type="ARBA" id="ARBA00007802"/>
    </source>
</evidence>
<keyword evidence="4 6" id="KW-1133">Transmembrane helix</keyword>
<keyword evidence="7" id="KW-0614">Plasmid</keyword>